<feature type="active site" description="Proton acceptor" evidence="20">
    <location>
        <position position="707"/>
    </location>
</feature>
<keyword evidence="9 21" id="KW-0067">ATP-binding</keyword>
<feature type="binding site" evidence="21">
    <location>
        <position position="711"/>
    </location>
    <ligand>
        <name>ATP</name>
        <dbReference type="ChEBI" id="CHEBI:30616"/>
    </ligand>
</feature>
<dbReference type="FunFam" id="1.10.510.10:FF:000554">
    <property type="entry name" value="Predicted protein"/>
    <property type="match status" value="1"/>
</dbReference>
<dbReference type="GO" id="GO:0046872">
    <property type="term" value="F:metal ion binding"/>
    <property type="evidence" value="ECO:0007669"/>
    <property type="project" value="UniProtKB-KW"/>
</dbReference>
<dbReference type="InterPro" id="IPR001245">
    <property type="entry name" value="Ser-Thr/Tyr_kinase_cat_dom"/>
</dbReference>
<evidence type="ECO:0000256" key="6">
    <source>
        <dbReference type="ARBA" id="ARBA00022692"/>
    </source>
</evidence>
<evidence type="ECO:0000256" key="23">
    <source>
        <dbReference type="PROSITE-ProRule" id="PRU00121"/>
    </source>
</evidence>
<feature type="domain" description="Kringle" evidence="30">
    <location>
        <begin position="411"/>
        <end position="483"/>
    </location>
</feature>
<evidence type="ECO:0000256" key="22">
    <source>
        <dbReference type="PIRSR" id="PIRSR000615-3"/>
    </source>
</evidence>
<evidence type="ECO:0000256" key="12">
    <source>
        <dbReference type="ARBA" id="ARBA00023136"/>
    </source>
</evidence>
<dbReference type="InterPro" id="IPR013098">
    <property type="entry name" value="Ig_I-set"/>
</dbReference>
<evidence type="ECO:0000256" key="13">
    <source>
        <dbReference type="ARBA" id="ARBA00023137"/>
    </source>
</evidence>
<dbReference type="InterPro" id="IPR013783">
    <property type="entry name" value="Ig-like_fold"/>
</dbReference>
<keyword evidence="15" id="KW-0675">Receptor</keyword>
<dbReference type="InterPro" id="IPR020067">
    <property type="entry name" value="Frizzled_dom"/>
</dbReference>
<evidence type="ECO:0000259" key="30">
    <source>
        <dbReference type="PROSITE" id="PS50070"/>
    </source>
</evidence>
<dbReference type="EC" id="2.7.10.1" evidence="2"/>
<evidence type="ECO:0000256" key="3">
    <source>
        <dbReference type="ARBA" id="ARBA00022553"/>
    </source>
</evidence>
<evidence type="ECO:0000256" key="19">
    <source>
        <dbReference type="ARBA" id="ARBA00051243"/>
    </source>
</evidence>
<dbReference type="PROSITE" id="PS50038">
    <property type="entry name" value="FZ"/>
    <property type="match status" value="1"/>
</dbReference>
<dbReference type="PROSITE" id="PS50011">
    <property type="entry name" value="PROTEIN_KINASE_DOM"/>
    <property type="match status" value="1"/>
</dbReference>
<dbReference type="InterPro" id="IPR050122">
    <property type="entry name" value="RTK"/>
</dbReference>
<dbReference type="PANTHER" id="PTHR24416">
    <property type="entry name" value="TYROSINE-PROTEIN KINASE RECEPTOR"/>
    <property type="match status" value="1"/>
</dbReference>
<dbReference type="EMBL" id="JARPUR010000004">
    <property type="protein sequence ID" value="KAK4878187.1"/>
    <property type="molecule type" value="Genomic_DNA"/>
</dbReference>
<evidence type="ECO:0000256" key="17">
    <source>
        <dbReference type="ARBA" id="ARBA00023319"/>
    </source>
</evidence>
<dbReference type="GO" id="GO:0017147">
    <property type="term" value="F:Wnt-protein binding"/>
    <property type="evidence" value="ECO:0007669"/>
    <property type="project" value="TreeGrafter"/>
</dbReference>
<evidence type="ECO:0000256" key="26">
    <source>
        <dbReference type="SAM" id="Phobius"/>
    </source>
</evidence>
<evidence type="ECO:0000313" key="32">
    <source>
        <dbReference type="EMBL" id="KAK4878187.1"/>
    </source>
</evidence>
<evidence type="ECO:0000256" key="15">
    <source>
        <dbReference type="ARBA" id="ARBA00023170"/>
    </source>
</evidence>
<dbReference type="CDD" id="cd07459">
    <property type="entry name" value="CRD_TK_ROR_like"/>
    <property type="match status" value="1"/>
</dbReference>
<dbReference type="Pfam" id="PF07679">
    <property type="entry name" value="I-set"/>
    <property type="match status" value="1"/>
</dbReference>
<dbReference type="SUPFAM" id="SSF48726">
    <property type="entry name" value="Immunoglobulin"/>
    <property type="match status" value="1"/>
</dbReference>
<dbReference type="PROSITE" id="PS00109">
    <property type="entry name" value="PROTEIN_KINASE_TYR"/>
    <property type="match status" value="1"/>
</dbReference>
<organism evidence="32 33">
    <name type="scientific">Aquatica leii</name>
    <dbReference type="NCBI Taxonomy" id="1421715"/>
    <lineage>
        <taxon>Eukaryota</taxon>
        <taxon>Metazoa</taxon>
        <taxon>Ecdysozoa</taxon>
        <taxon>Arthropoda</taxon>
        <taxon>Hexapoda</taxon>
        <taxon>Insecta</taxon>
        <taxon>Pterygota</taxon>
        <taxon>Neoptera</taxon>
        <taxon>Endopterygota</taxon>
        <taxon>Coleoptera</taxon>
        <taxon>Polyphaga</taxon>
        <taxon>Elateriformia</taxon>
        <taxon>Elateroidea</taxon>
        <taxon>Lampyridae</taxon>
        <taxon>Luciolinae</taxon>
        <taxon>Aquatica</taxon>
    </lineage>
</organism>
<dbReference type="PRINTS" id="PR00109">
    <property type="entry name" value="TYRKINASE"/>
</dbReference>
<dbReference type="SUPFAM" id="SSF56112">
    <property type="entry name" value="Protein kinase-like (PK-like)"/>
    <property type="match status" value="1"/>
</dbReference>
<feature type="region of interest" description="Disordered" evidence="25">
    <location>
        <begin position="845"/>
        <end position="869"/>
    </location>
</feature>
<feature type="region of interest" description="Disordered" evidence="25">
    <location>
        <begin position="893"/>
        <end position="940"/>
    </location>
</feature>
<dbReference type="GO" id="GO:0005524">
    <property type="term" value="F:ATP binding"/>
    <property type="evidence" value="ECO:0007669"/>
    <property type="project" value="UniProtKB-UniRule"/>
</dbReference>
<dbReference type="InterPro" id="IPR000001">
    <property type="entry name" value="Kringle"/>
</dbReference>
<dbReference type="Gene3D" id="2.60.40.10">
    <property type="entry name" value="Immunoglobulins"/>
    <property type="match status" value="1"/>
</dbReference>
<evidence type="ECO:0000256" key="7">
    <source>
        <dbReference type="ARBA" id="ARBA00022741"/>
    </source>
</evidence>
<accession>A0AAN7P6Y2</accession>
<evidence type="ECO:0000256" key="2">
    <source>
        <dbReference type="ARBA" id="ARBA00011902"/>
    </source>
</evidence>
<dbReference type="PIRSF" id="PIRSF000615">
    <property type="entry name" value="TyrPK_CSF1-R"/>
    <property type="match status" value="1"/>
</dbReference>
<keyword evidence="6 26" id="KW-0812">Transmembrane</keyword>
<dbReference type="InterPro" id="IPR003599">
    <property type="entry name" value="Ig_sub"/>
</dbReference>
<comment type="subcellular location">
    <subcellularLocation>
        <location evidence="1">Membrane</location>
        <topology evidence="1">Single-pass type I membrane protein</topology>
    </subcellularLocation>
    <subcellularLocation>
        <location evidence="18">Synapse</location>
    </subcellularLocation>
</comment>
<feature type="signal peptide" evidence="27">
    <location>
        <begin position="1"/>
        <end position="19"/>
    </location>
</feature>
<dbReference type="PANTHER" id="PTHR24416:SF611">
    <property type="entry name" value="TYROSINE-PROTEIN KINASE TRANSMEMBRANE RECEPTOR ROR"/>
    <property type="match status" value="1"/>
</dbReference>
<keyword evidence="12 26" id="KW-0472">Membrane</keyword>
<keyword evidence="5" id="KW-0808">Transferase</keyword>
<evidence type="ECO:0000256" key="10">
    <source>
        <dbReference type="ARBA" id="ARBA00022989"/>
    </source>
</evidence>
<feature type="domain" description="FZ" evidence="29">
    <location>
        <begin position="238"/>
        <end position="398"/>
    </location>
</feature>
<keyword evidence="16" id="KW-0325">Glycoprotein</keyword>
<evidence type="ECO:0000256" key="14">
    <source>
        <dbReference type="ARBA" id="ARBA00023157"/>
    </source>
</evidence>
<evidence type="ECO:0000256" key="11">
    <source>
        <dbReference type="ARBA" id="ARBA00023018"/>
    </source>
</evidence>
<dbReference type="SMART" id="SM00409">
    <property type="entry name" value="IG"/>
    <property type="match status" value="1"/>
</dbReference>
<feature type="compositionally biased region" description="Basic and acidic residues" evidence="25">
    <location>
        <begin position="931"/>
        <end position="940"/>
    </location>
</feature>
<dbReference type="SMART" id="SM00130">
    <property type="entry name" value="KR"/>
    <property type="match status" value="1"/>
</dbReference>
<dbReference type="CDD" id="cd05048">
    <property type="entry name" value="PTKc_Ror"/>
    <property type="match status" value="1"/>
</dbReference>
<keyword evidence="3" id="KW-0597">Phosphoprotein</keyword>
<evidence type="ECO:0000256" key="27">
    <source>
        <dbReference type="SAM" id="SignalP"/>
    </source>
</evidence>
<dbReference type="InterPro" id="IPR013806">
    <property type="entry name" value="Kringle-like"/>
</dbReference>
<dbReference type="Gene3D" id="3.30.200.20">
    <property type="entry name" value="Phosphorylase Kinase, domain 1"/>
    <property type="match status" value="1"/>
</dbReference>
<dbReference type="InterPro" id="IPR000719">
    <property type="entry name" value="Prot_kinase_dom"/>
</dbReference>
<evidence type="ECO:0000256" key="16">
    <source>
        <dbReference type="ARBA" id="ARBA00023180"/>
    </source>
</evidence>
<evidence type="ECO:0000256" key="4">
    <source>
        <dbReference type="ARBA" id="ARBA00022572"/>
    </source>
</evidence>
<evidence type="ECO:0000256" key="18">
    <source>
        <dbReference type="ARBA" id="ARBA00034103"/>
    </source>
</evidence>
<dbReference type="Gene3D" id="1.10.510.10">
    <property type="entry name" value="Transferase(Phosphotransferase) domain 1"/>
    <property type="match status" value="1"/>
</dbReference>
<evidence type="ECO:0000256" key="9">
    <source>
        <dbReference type="ARBA" id="ARBA00022840"/>
    </source>
</evidence>
<keyword evidence="13" id="KW-0829">Tyrosine-protein kinase</keyword>
<comment type="catalytic activity">
    <reaction evidence="19">
        <text>L-tyrosyl-[protein] + ATP = O-phospho-L-tyrosyl-[protein] + ADP + H(+)</text>
        <dbReference type="Rhea" id="RHEA:10596"/>
        <dbReference type="Rhea" id="RHEA-COMP:10136"/>
        <dbReference type="Rhea" id="RHEA-COMP:20101"/>
        <dbReference type="ChEBI" id="CHEBI:15378"/>
        <dbReference type="ChEBI" id="CHEBI:30616"/>
        <dbReference type="ChEBI" id="CHEBI:46858"/>
        <dbReference type="ChEBI" id="CHEBI:61978"/>
        <dbReference type="ChEBI" id="CHEBI:456216"/>
        <dbReference type="EC" id="2.7.10.1"/>
    </reaction>
</comment>
<evidence type="ECO:0000313" key="33">
    <source>
        <dbReference type="Proteomes" id="UP001353858"/>
    </source>
</evidence>
<name>A0AAN7P6Y2_9COLE</name>
<dbReference type="Pfam" id="PF00051">
    <property type="entry name" value="Kringle"/>
    <property type="match status" value="1"/>
</dbReference>
<feature type="transmembrane region" description="Helical" evidence="26">
    <location>
        <begin position="487"/>
        <end position="511"/>
    </location>
</feature>
<dbReference type="PROSITE" id="PS50070">
    <property type="entry name" value="KRINGLE_2"/>
    <property type="match status" value="1"/>
</dbReference>
<dbReference type="AlphaFoldDB" id="A0AAN7P6Y2"/>
<keyword evidence="7 21" id="KW-0547">Nucleotide-binding</keyword>
<keyword evidence="22" id="KW-0460">Magnesium</keyword>
<dbReference type="InterPro" id="IPR011009">
    <property type="entry name" value="Kinase-like_dom_sf"/>
</dbReference>
<dbReference type="InterPro" id="IPR036790">
    <property type="entry name" value="Frizzled_dom_sf"/>
</dbReference>
<dbReference type="Gene3D" id="2.40.20.10">
    <property type="entry name" value="Plasminogen Kringle 4"/>
    <property type="match status" value="1"/>
</dbReference>
<keyword evidence="8" id="KW-0418">Kinase</keyword>
<keyword evidence="33" id="KW-1185">Reference proteome</keyword>
<feature type="compositionally biased region" description="Low complexity" evidence="25">
    <location>
        <begin position="893"/>
        <end position="912"/>
    </location>
</feature>
<dbReference type="InterPro" id="IPR038178">
    <property type="entry name" value="Kringle_sf"/>
</dbReference>
<dbReference type="GO" id="GO:0007169">
    <property type="term" value="P:cell surface receptor protein tyrosine kinase signaling pathway"/>
    <property type="evidence" value="ECO:0007669"/>
    <property type="project" value="TreeGrafter"/>
</dbReference>
<reference evidence="33" key="1">
    <citation type="submission" date="2023-01" db="EMBL/GenBank/DDBJ databases">
        <title>Key to firefly adult light organ development and bioluminescence: homeobox transcription factors regulate luciferase expression and transportation to peroxisome.</title>
        <authorList>
            <person name="Fu X."/>
        </authorList>
    </citation>
    <scope>NUCLEOTIDE SEQUENCE [LARGE SCALE GENOMIC DNA]</scope>
</reference>
<feature type="compositionally biased region" description="Low complexity" evidence="25">
    <location>
        <begin position="857"/>
        <end position="866"/>
    </location>
</feature>
<sequence>MYLIYKVVLYGALCYGVLTVALDEQEPDGEYDDYDDLVETNFTVNGTLQFVKELSNKTKPSGKPIKLVCEVKNTETNVTNAKIRFTWRRNEAQIEEDKRFIIKNFPNHQHQTYKSVLRIKNAELFDKGFYDCTATNGVDKIQSQALLEITNERWGKPASDLPSFKPVFDDTHAHSPGDDLTTFFPHTETKPKDEFMATLTDPIMPTLQEQIITNTKLFDNTKNQEDLTLMPNISAYDVTQPFCQPYEGSTCKDYLGGKLVFVQPPYTQENIETKLKKAVLVVSQSNEISTECSKFAIPSLCFSAFPLCFDTKQVNNYQKDFIKRYLAEQDKNLFKNLRNKLSMSLQRICKEDCELLEKGLCRREYAIAKRHPIISQPLELDECEYLPDNKNSMHCLSLGVVGTQNINEDDVCYWDYGESYRGVHDVSITGQKCIRWSQHFTIAFSEYPELLGHAYCRNPGQQEAEPFCFVEQTKTEVCGLPKCANVIWMYVITAGVVVFIVSFIIILSIYCHRKRKQQKTRIQNMSVPTADKNIYGNTGPNSPMELNTLLPTRINIPTRSHNAQRNGYQNVPHYTYKELTFVEELGEGAFGKVYKGELKIKSGKTIVAVKSLKENASAKTQADFQREIELISELKHPNIICLLGVVVKQEPMCMLFEFMSEGDLHEFLILNSPNEGKSLSQNEFLHIATQIAQGMEYLSENHYVHRDLAARNCLVSKDLVVKISDFGLSRDMYSCDYYRVQSKSLLPVRWMPPESILYGKFTTESDVWSYGVVLWEIYSYGLQPYYGYNNQEVISMIRSRKLLSCPDSCPSYCYVLMVECWAELAMRRPNFAEIVQRLKMWKQSNSNDVHHKHSSKSSRTSDSPTVCASFDNHIGEQPPHLWDKNLKKVSSNKLNESQSSLTSHSSSLGNSNRTQSTSLSNDHFVKNSSRKSVDKKCINKPRTENVSENVVPKNIVVSSNGDSFETKLTF</sequence>
<evidence type="ECO:0000256" key="5">
    <source>
        <dbReference type="ARBA" id="ARBA00022679"/>
    </source>
</evidence>
<keyword evidence="14" id="KW-1015">Disulfide bond</keyword>
<dbReference type="GO" id="GO:0005886">
    <property type="term" value="C:plasma membrane"/>
    <property type="evidence" value="ECO:0007669"/>
    <property type="project" value="TreeGrafter"/>
</dbReference>
<proteinExistence type="predicted"/>
<evidence type="ECO:0000259" key="28">
    <source>
        <dbReference type="PROSITE" id="PS50011"/>
    </source>
</evidence>
<dbReference type="InterPro" id="IPR041775">
    <property type="entry name" value="Ror-like_CRD"/>
</dbReference>
<keyword evidence="4 23" id="KW-0420">Kringle</keyword>
<evidence type="ECO:0000256" key="1">
    <source>
        <dbReference type="ARBA" id="ARBA00004479"/>
    </source>
</evidence>
<dbReference type="InterPro" id="IPR020635">
    <property type="entry name" value="Tyr_kinase_cat_dom"/>
</dbReference>
<dbReference type="PROSITE" id="PS00107">
    <property type="entry name" value="PROTEIN_KINASE_ATP"/>
    <property type="match status" value="1"/>
</dbReference>
<keyword evidence="10 26" id="KW-1133">Transmembrane helix</keyword>
<dbReference type="PROSITE" id="PS50835">
    <property type="entry name" value="IG_LIKE"/>
    <property type="match status" value="1"/>
</dbReference>
<keyword evidence="11" id="KW-0770">Synapse</keyword>
<dbReference type="PRINTS" id="PR00018">
    <property type="entry name" value="KRINGLE"/>
</dbReference>
<dbReference type="InterPro" id="IPR036179">
    <property type="entry name" value="Ig-like_dom_sf"/>
</dbReference>
<dbReference type="Pfam" id="PF07714">
    <property type="entry name" value="PK_Tyr_Ser-Thr"/>
    <property type="match status" value="1"/>
</dbReference>
<dbReference type="InterPro" id="IPR007110">
    <property type="entry name" value="Ig-like_dom"/>
</dbReference>
<feature type="binding site" evidence="22">
    <location>
        <position position="725"/>
    </location>
    <ligand>
        <name>Mg(2+)</name>
        <dbReference type="ChEBI" id="CHEBI:18420"/>
    </ligand>
</feature>
<feature type="binding site" evidence="22">
    <location>
        <position position="712"/>
    </location>
    <ligand>
        <name>Mg(2+)</name>
        <dbReference type="ChEBI" id="CHEBI:18420"/>
    </ligand>
</feature>
<feature type="chain" id="PRO_5042823052" description="receptor protein-tyrosine kinase" evidence="27">
    <location>
        <begin position="20"/>
        <end position="970"/>
    </location>
</feature>
<evidence type="ECO:0000256" key="21">
    <source>
        <dbReference type="PIRSR" id="PIRSR000615-2"/>
    </source>
</evidence>
<evidence type="ECO:0000256" key="8">
    <source>
        <dbReference type="ARBA" id="ARBA00022777"/>
    </source>
</evidence>
<dbReference type="SMART" id="SM00219">
    <property type="entry name" value="TyrKc"/>
    <property type="match status" value="1"/>
</dbReference>
<keyword evidence="27" id="KW-0732">Signal</keyword>
<dbReference type="InterPro" id="IPR008266">
    <property type="entry name" value="Tyr_kinase_AS"/>
</dbReference>
<dbReference type="GO" id="GO:0043235">
    <property type="term" value="C:receptor complex"/>
    <property type="evidence" value="ECO:0007669"/>
    <property type="project" value="TreeGrafter"/>
</dbReference>
<dbReference type="SUPFAM" id="SSF57440">
    <property type="entry name" value="Kringle-like"/>
    <property type="match status" value="1"/>
</dbReference>
<comment type="caution">
    <text evidence="32">The sequence shown here is derived from an EMBL/GenBank/DDBJ whole genome shotgun (WGS) entry which is preliminary data.</text>
</comment>
<gene>
    <name evidence="32" type="ORF">RN001_010693</name>
</gene>
<feature type="domain" description="Protein kinase" evidence="28">
    <location>
        <begin position="579"/>
        <end position="842"/>
    </location>
</feature>
<dbReference type="CDD" id="cd00108">
    <property type="entry name" value="KR"/>
    <property type="match status" value="1"/>
</dbReference>
<dbReference type="GO" id="GO:0004714">
    <property type="term" value="F:transmembrane receptor protein tyrosine kinase activity"/>
    <property type="evidence" value="ECO:0007669"/>
    <property type="project" value="UniProtKB-EC"/>
</dbReference>
<evidence type="ECO:0000259" key="29">
    <source>
        <dbReference type="PROSITE" id="PS50038"/>
    </source>
</evidence>
<dbReference type="Gene3D" id="1.10.2000.10">
    <property type="entry name" value="Frizzled cysteine-rich domain"/>
    <property type="match status" value="1"/>
</dbReference>
<keyword evidence="17" id="KW-0393">Immunoglobulin domain</keyword>
<dbReference type="InterPro" id="IPR017441">
    <property type="entry name" value="Protein_kinase_ATP_BS"/>
</dbReference>
<keyword evidence="22" id="KW-0479">Metal-binding</keyword>
<dbReference type="Proteomes" id="UP001353858">
    <property type="component" value="Unassembled WGS sequence"/>
</dbReference>
<dbReference type="FunFam" id="3.30.200.20:FF:000539">
    <property type="entry name" value="Tyrosine-protein kinase receptor"/>
    <property type="match status" value="1"/>
</dbReference>
<evidence type="ECO:0000256" key="24">
    <source>
        <dbReference type="PROSITE-ProRule" id="PRU10141"/>
    </source>
</evidence>
<evidence type="ECO:0000256" key="20">
    <source>
        <dbReference type="PIRSR" id="PIRSR000615-1"/>
    </source>
</evidence>
<comment type="caution">
    <text evidence="23">Lacks conserved residue(s) required for the propagation of feature annotation.</text>
</comment>
<dbReference type="CDD" id="cd00096">
    <property type="entry name" value="Ig"/>
    <property type="match status" value="1"/>
</dbReference>
<evidence type="ECO:0000259" key="31">
    <source>
        <dbReference type="PROSITE" id="PS50835"/>
    </source>
</evidence>
<feature type="binding site" evidence="24">
    <location>
        <position position="610"/>
    </location>
    <ligand>
        <name>ATP</name>
        <dbReference type="ChEBI" id="CHEBI:30616"/>
    </ligand>
</feature>
<evidence type="ECO:0000256" key="25">
    <source>
        <dbReference type="SAM" id="MobiDB-lite"/>
    </source>
</evidence>
<protein>
    <recommendedName>
        <fullName evidence="2">receptor protein-tyrosine kinase</fullName>
        <ecNumber evidence="2">2.7.10.1</ecNumber>
    </recommendedName>
</protein>
<feature type="domain" description="Ig-like" evidence="31">
    <location>
        <begin position="62"/>
        <end position="148"/>
    </location>
</feature>
<dbReference type="GO" id="GO:0045202">
    <property type="term" value="C:synapse"/>
    <property type="evidence" value="ECO:0007669"/>
    <property type="project" value="UniProtKB-SubCell"/>
</dbReference>